<dbReference type="AlphaFoldDB" id="A0A2N8P8F7"/>
<sequence>MPAPRPAAAAMEPELEDLDDDQDLVLEDLTREQVLGWRDRAATDHQIVHDHSARYGEHSAQRLFTRAFVSTVQRLSGLGHLDLGYTPWRQA</sequence>
<keyword evidence="2" id="KW-1185">Reference proteome</keyword>
<proteinExistence type="predicted"/>
<evidence type="ECO:0000313" key="2">
    <source>
        <dbReference type="Proteomes" id="UP000236047"/>
    </source>
</evidence>
<reference evidence="2" key="1">
    <citation type="submission" date="2015-09" db="EMBL/GenBank/DDBJ databases">
        <authorList>
            <person name="Graham D.E."/>
            <person name="Mahan K.M."/>
            <person name="Klingeman D.M."/>
            <person name="Fida T."/>
            <person name="Giannone R.J."/>
            <person name="Hettich R.L."/>
            <person name="Parry R.J."/>
            <person name="Spain J.C."/>
        </authorList>
    </citation>
    <scope>NUCLEOTIDE SEQUENCE [LARGE SCALE GENOMIC DNA]</scope>
    <source>
        <strain evidence="2">JCM 4701</strain>
    </source>
</reference>
<protein>
    <submittedName>
        <fullName evidence="1">Uncharacterized protein</fullName>
    </submittedName>
</protein>
<name>A0A2N8P8F7_STRNR</name>
<organism evidence="1 2">
    <name type="scientific">Streptomyces noursei</name>
    <name type="common">Streptomyces albulus</name>
    <dbReference type="NCBI Taxonomy" id="1971"/>
    <lineage>
        <taxon>Bacteria</taxon>
        <taxon>Bacillati</taxon>
        <taxon>Actinomycetota</taxon>
        <taxon>Actinomycetes</taxon>
        <taxon>Kitasatosporales</taxon>
        <taxon>Streptomycetaceae</taxon>
        <taxon>Streptomyces</taxon>
    </lineage>
</organism>
<dbReference type="Proteomes" id="UP000236047">
    <property type="component" value="Unassembled WGS sequence"/>
</dbReference>
<evidence type="ECO:0000313" key="1">
    <source>
        <dbReference type="EMBL" id="PNE37304.1"/>
    </source>
</evidence>
<gene>
    <name evidence="1" type="ORF">AOB60_23435</name>
</gene>
<dbReference type="EMBL" id="LJSN01000003">
    <property type="protein sequence ID" value="PNE37304.1"/>
    <property type="molecule type" value="Genomic_DNA"/>
</dbReference>
<comment type="caution">
    <text evidence="1">The sequence shown here is derived from an EMBL/GenBank/DDBJ whole genome shotgun (WGS) entry which is preliminary data.</text>
</comment>
<accession>A0A2N8P8F7</accession>